<comment type="caution">
    <text evidence="2">The sequence shown here is derived from an EMBL/GenBank/DDBJ whole genome shotgun (WGS) entry which is preliminary data.</text>
</comment>
<dbReference type="AlphaFoldDB" id="A0A1U7LG74"/>
<feature type="region of interest" description="Disordered" evidence="1">
    <location>
        <begin position="58"/>
        <end position="132"/>
    </location>
</feature>
<keyword evidence="3" id="KW-1185">Reference proteome</keyword>
<evidence type="ECO:0000313" key="2">
    <source>
        <dbReference type="EMBL" id="OLL21655.1"/>
    </source>
</evidence>
<dbReference type="Proteomes" id="UP000186594">
    <property type="component" value="Unassembled WGS sequence"/>
</dbReference>
<sequence length="132" mass="14857">MSDIGEVDEEVLRASFPNISKRYAHLDITTIYNTLNDAGFEEESAIKALGEKLKNTLTEGQRGRKRKIESDDEDVEEENGSRNETVTLASCTTDKAVITDLKPERERTRTKQNQQISAEKPVPETRATKKGM</sequence>
<reference evidence="2 3" key="1">
    <citation type="submission" date="2016-04" db="EMBL/GenBank/DDBJ databases">
        <title>Evolutionary innovation and constraint leading to complex multicellularity in the Ascomycota.</title>
        <authorList>
            <person name="Cisse O."/>
            <person name="Nguyen A."/>
            <person name="Hewitt D.A."/>
            <person name="Jedd G."/>
            <person name="Stajich J.E."/>
        </authorList>
    </citation>
    <scope>NUCLEOTIDE SEQUENCE [LARGE SCALE GENOMIC DNA]</scope>
    <source>
        <strain evidence="2 3">DAH-3</strain>
    </source>
</reference>
<gene>
    <name evidence="2" type="ORF">NEOLI_001424</name>
</gene>
<evidence type="ECO:0000313" key="3">
    <source>
        <dbReference type="Proteomes" id="UP000186594"/>
    </source>
</evidence>
<name>A0A1U7LG74_NEOID</name>
<evidence type="ECO:0000256" key="1">
    <source>
        <dbReference type="SAM" id="MobiDB-lite"/>
    </source>
</evidence>
<feature type="compositionally biased region" description="Basic and acidic residues" evidence="1">
    <location>
        <begin position="121"/>
        <end position="132"/>
    </location>
</feature>
<protein>
    <submittedName>
        <fullName evidence="2">Uncharacterized protein</fullName>
    </submittedName>
</protein>
<proteinExistence type="predicted"/>
<organism evidence="2 3">
    <name type="scientific">Neolecta irregularis (strain DAH-3)</name>
    <dbReference type="NCBI Taxonomy" id="1198029"/>
    <lineage>
        <taxon>Eukaryota</taxon>
        <taxon>Fungi</taxon>
        <taxon>Dikarya</taxon>
        <taxon>Ascomycota</taxon>
        <taxon>Taphrinomycotina</taxon>
        <taxon>Neolectales</taxon>
        <taxon>Neolectaceae</taxon>
        <taxon>Neolecta</taxon>
    </lineage>
</organism>
<accession>A0A1U7LG74</accession>
<feature type="compositionally biased region" description="Polar residues" evidence="1">
    <location>
        <begin position="82"/>
        <end position="93"/>
    </location>
</feature>
<dbReference type="EMBL" id="LXFE01004413">
    <property type="protein sequence ID" value="OLL21655.1"/>
    <property type="molecule type" value="Genomic_DNA"/>
</dbReference>